<accession>A0ABR2MQW3</accession>
<proteinExistence type="predicted"/>
<keyword evidence="2" id="KW-1185">Reference proteome</keyword>
<reference evidence="1 2" key="1">
    <citation type="journal article" date="2022" name="Nat. Plants">
        <title>Genomes of leafy and leafless Platanthera orchids illuminate the evolution of mycoheterotrophy.</title>
        <authorList>
            <person name="Li M.H."/>
            <person name="Liu K.W."/>
            <person name="Li Z."/>
            <person name="Lu H.C."/>
            <person name="Ye Q.L."/>
            <person name="Zhang D."/>
            <person name="Wang J.Y."/>
            <person name="Li Y.F."/>
            <person name="Zhong Z.M."/>
            <person name="Liu X."/>
            <person name="Yu X."/>
            <person name="Liu D.K."/>
            <person name="Tu X.D."/>
            <person name="Liu B."/>
            <person name="Hao Y."/>
            <person name="Liao X.Y."/>
            <person name="Jiang Y.T."/>
            <person name="Sun W.H."/>
            <person name="Chen J."/>
            <person name="Chen Y.Q."/>
            <person name="Ai Y."/>
            <person name="Zhai J.W."/>
            <person name="Wu S.S."/>
            <person name="Zhou Z."/>
            <person name="Hsiao Y.Y."/>
            <person name="Wu W.L."/>
            <person name="Chen Y.Y."/>
            <person name="Lin Y.F."/>
            <person name="Hsu J.L."/>
            <person name="Li C.Y."/>
            <person name="Wang Z.W."/>
            <person name="Zhao X."/>
            <person name="Zhong W.Y."/>
            <person name="Ma X.K."/>
            <person name="Ma L."/>
            <person name="Huang J."/>
            <person name="Chen G.Z."/>
            <person name="Huang M.Z."/>
            <person name="Huang L."/>
            <person name="Peng D.H."/>
            <person name="Luo Y.B."/>
            <person name="Zou S.Q."/>
            <person name="Chen S.P."/>
            <person name="Lan S."/>
            <person name="Tsai W.C."/>
            <person name="Van de Peer Y."/>
            <person name="Liu Z.J."/>
        </authorList>
    </citation>
    <scope>NUCLEOTIDE SEQUENCE [LARGE SCALE GENOMIC DNA]</scope>
    <source>
        <strain evidence="1">Lor288</strain>
    </source>
</reference>
<evidence type="ECO:0000313" key="2">
    <source>
        <dbReference type="Proteomes" id="UP001412067"/>
    </source>
</evidence>
<evidence type="ECO:0000313" key="1">
    <source>
        <dbReference type="EMBL" id="KAK8966084.1"/>
    </source>
</evidence>
<gene>
    <name evidence="1" type="ORF">KSP40_PGU010201</name>
</gene>
<name>A0ABR2MQW3_9ASPA</name>
<organism evidence="1 2">
    <name type="scientific">Platanthera guangdongensis</name>
    <dbReference type="NCBI Taxonomy" id="2320717"/>
    <lineage>
        <taxon>Eukaryota</taxon>
        <taxon>Viridiplantae</taxon>
        <taxon>Streptophyta</taxon>
        <taxon>Embryophyta</taxon>
        <taxon>Tracheophyta</taxon>
        <taxon>Spermatophyta</taxon>
        <taxon>Magnoliopsida</taxon>
        <taxon>Liliopsida</taxon>
        <taxon>Asparagales</taxon>
        <taxon>Orchidaceae</taxon>
        <taxon>Orchidoideae</taxon>
        <taxon>Orchideae</taxon>
        <taxon>Orchidinae</taxon>
        <taxon>Platanthera</taxon>
    </lineage>
</organism>
<dbReference type="Proteomes" id="UP001412067">
    <property type="component" value="Unassembled WGS sequence"/>
</dbReference>
<protein>
    <submittedName>
        <fullName evidence="1">Uncharacterized protein</fullName>
    </submittedName>
</protein>
<comment type="caution">
    <text evidence="1">The sequence shown here is derived from an EMBL/GenBank/DDBJ whole genome shotgun (WGS) entry which is preliminary data.</text>
</comment>
<sequence length="77" mass="8547">MDRVRVRVVGNVMRLGTAYDVVVESMLRIHVLSIAAEQLKNEPKYVHGPNDPYTPFVPACVNKALWMIGYGGTVSCL</sequence>
<dbReference type="EMBL" id="JBBWWR010000005">
    <property type="protein sequence ID" value="KAK8966084.1"/>
    <property type="molecule type" value="Genomic_DNA"/>
</dbReference>